<dbReference type="RefSeq" id="WP_097114225.1">
    <property type="nucleotide sequence ID" value="NZ_CP083931.1"/>
</dbReference>
<dbReference type="EMBL" id="OCNF01000008">
    <property type="protein sequence ID" value="SOD68249.1"/>
    <property type="molecule type" value="Genomic_DNA"/>
</dbReference>
<reference evidence="2 3" key="1">
    <citation type="submission" date="2017-09" db="EMBL/GenBank/DDBJ databases">
        <authorList>
            <person name="Ehlers B."/>
            <person name="Leendertz F.H."/>
        </authorList>
    </citation>
    <scope>NUCLEOTIDE SEQUENCE [LARGE SCALE GENOMIC DNA]</scope>
    <source>
        <strain evidence="2 3">DSM 16848</strain>
    </source>
</reference>
<feature type="domain" description="Endonuclease GajA/Old nuclease/RecF-like AAA" evidence="1">
    <location>
        <begin position="2"/>
        <end position="374"/>
    </location>
</feature>
<dbReference type="CDD" id="cd00267">
    <property type="entry name" value="ABC_ATPase"/>
    <property type="match status" value="1"/>
</dbReference>
<evidence type="ECO:0000313" key="3">
    <source>
        <dbReference type="Proteomes" id="UP000219669"/>
    </source>
</evidence>
<dbReference type="InterPro" id="IPR041685">
    <property type="entry name" value="AAA_GajA/Old/RecF-like"/>
</dbReference>
<dbReference type="PANTHER" id="PTHR43581:SF2">
    <property type="entry name" value="EXCINUCLEASE ATPASE SUBUNIT"/>
    <property type="match status" value="1"/>
</dbReference>
<dbReference type="InterPro" id="IPR051396">
    <property type="entry name" value="Bact_Antivir_Def_Nuclease"/>
</dbReference>
<dbReference type="SUPFAM" id="SSF52540">
    <property type="entry name" value="P-loop containing nucleoside triphosphate hydrolases"/>
    <property type="match status" value="1"/>
</dbReference>
<name>A0A286EBI8_9NEIS</name>
<gene>
    <name evidence="2" type="ORF">SAMN02746062_01167</name>
</gene>
<dbReference type="PANTHER" id="PTHR43581">
    <property type="entry name" value="ATP/GTP PHOSPHATASE"/>
    <property type="match status" value="1"/>
</dbReference>
<sequence>MELKIKNIGVVKEANIQFNGLTVICGENDTGKSTIGKTLFALVKGIIGYEEEFQEELSYEIFTRFRQISRLIEHSINLEKLDDKQLEDIQKYTQINSFFLTRRIKSGKLQNNYFTSLIQLLKDLLSNNLITESVYERFEFYIRDIEDFLQQTNNSNLKQKLALERAFFSEFQSLITSSSNISFLQNNHQLDIAFNSKSKIKGNLSNLENFYFSEITYIETPSVIQFFKLIMSAGVKLTEQSRAKETVPLHTKDLTRKLFNSDNISNHEIFYNIHEMIHESIQGDFAYDNNQKDFFLNRNGVVIPSMDIASGIKSLGMIDILIKNNILNPNDILILDEPEVNLHPEWQKKYAEIICLLAQSSVKVLVVTHSPYMVSALHHYSKNISIHRNFYWAEKGMYGTYFSDETKNVMGGIVKKFALALEGMY</sequence>
<dbReference type="Pfam" id="PF13175">
    <property type="entry name" value="AAA_15"/>
    <property type="match status" value="1"/>
</dbReference>
<accession>A0A286EBI8</accession>
<evidence type="ECO:0000313" key="2">
    <source>
        <dbReference type="EMBL" id="SOD68249.1"/>
    </source>
</evidence>
<dbReference type="AlphaFoldDB" id="A0A286EBI8"/>
<proteinExistence type="predicted"/>
<dbReference type="InterPro" id="IPR027417">
    <property type="entry name" value="P-loop_NTPase"/>
</dbReference>
<keyword evidence="3" id="KW-1185">Reference proteome</keyword>
<protein>
    <submittedName>
        <fullName evidence="2">AAA domain-containing protein, putative AbiEii toxin, Type IV TA system</fullName>
    </submittedName>
</protein>
<dbReference type="Proteomes" id="UP000219669">
    <property type="component" value="Unassembled WGS sequence"/>
</dbReference>
<organism evidence="2 3">
    <name type="scientific">Alysiella filiformis DSM 16848</name>
    <dbReference type="NCBI Taxonomy" id="1120981"/>
    <lineage>
        <taxon>Bacteria</taxon>
        <taxon>Pseudomonadati</taxon>
        <taxon>Pseudomonadota</taxon>
        <taxon>Betaproteobacteria</taxon>
        <taxon>Neisseriales</taxon>
        <taxon>Neisseriaceae</taxon>
        <taxon>Alysiella</taxon>
    </lineage>
</organism>
<evidence type="ECO:0000259" key="1">
    <source>
        <dbReference type="Pfam" id="PF13175"/>
    </source>
</evidence>
<dbReference type="Gene3D" id="3.40.50.300">
    <property type="entry name" value="P-loop containing nucleotide triphosphate hydrolases"/>
    <property type="match status" value="2"/>
</dbReference>
<dbReference type="OrthoDB" id="3322489at2"/>